<protein>
    <submittedName>
        <fullName evidence="1">Uncharacterized protein</fullName>
    </submittedName>
</protein>
<reference evidence="1" key="1">
    <citation type="submission" date="2014-12" db="EMBL/GenBank/DDBJ databases">
        <title>Insight into the proteome of Arion vulgaris.</title>
        <authorList>
            <person name="Aradska J."/>
            <person name="Bulat T."/>
            <person name="Smidak R."/>
            <person name="Sarate P."/>
            <person name="Gangsoo J."/>
            <person name="Sialana F."/>
            <person name="Bilban M."/>
            <person name="Lubec G."/>
        </authorList>
    </citation>
    <scope>NUCLEOTIDE SEQUENCE</scope>
    <source>
        <tissue evidence="1">Skin</tissue>
    </source>
</reference>
<evidence type="ECO:0000313" key="1">
    <source>
        <dbReference type="EMBL" id="CEK97672.1"/>
    </source>
</evidence>
<dbReference type="EMBL" id="HACG01050807">
    <property type="protein sequence ID" value="CEK97672.1"/>
    <property type="molecule type" value="Transcribed_RNA"/>
</dbReference>
<dbReference type="AlphaFoldDB" id="A0A0B7BXL9"/>
<proteinExistence type="predicted"/>
<organism evidence="1">
    <name type="scientific">Arion vulgaris</name>
    <dbReference type="NCBI Taxonomy" id="1028688"/>
    <lineage>
        <taxon>Eukaryota</taxon>
        <taxon>Metazoa</taxon>
        <taxon>Spiralia</taxon>
        <taxon>Lophotrochozoa</taxon>
        <taxon>Mollusca</taxon>
        <taxon>Gastropoda</taxon>
        <taxon>Heterobranchia</taxon>
        <taxon>Euthyneura</taxon>
        <taxon>Panpulmonata</taxon>
        <taxon>Eupulmonata</taxon>
        <taxon>Stylommatophora</taxon>
        <taxon>Helicina</taxon>
        <taxon>Arionoidea</taxon>
        <taxon>Arionidae</taxon>
        <taxon>Arion</taxon>
    </lineage>
</organism>
<gene>
    <name evidence="1" type="primary">ORF216553</name>
</gene>
<sequence length="65" mass="7569">GIIIIICGNEQAEVLTLKVPRMDTFDLIRADILRSLQKYLFHEESAINDDMIPRLEKLVLKRNMN</sequence>
<name>A0A0B7BXL9_9EUPU</name>
<feature type="non-terminal residue" evidence="1">
    <location>
        <position position="1"/>
    </location>
</feature>
<accession>A0A0B7BXL9</accession>